<gene>
    <name evidence="4" type="ORF">CTI12_AA277350</name>
</gene>
<dbReference type="OrthoDB" id="47330at2759"/>
<keyword evidence="2" id="KW-0067">ATP-binding</keyword>
<feature type="domain" description="ATPase AAA-type core" evidence="3">
    <location>
        <begin position="26"/>
        <end position="127"/>
    </location>
</feature>
<dbReference type="SUPFAM" id="SSF52540">
    <property type="entry name" value="P-loop containing nucleoside triphosphate hydrolases"/>
    <property type="match status" value="1"/>
</dbReference>
<dbReference type="Pfam" id="PF00004">
    <property type="entry name" value="AAA"/>
    <property type="match status" value="1"/>
</dbReference>
<dbReference type="STRING" id="35608.A0A2U1NE27"/>
<dbReference type="Proteomes" id="UP000245207">
    <property type="component" value="Unassembled WGS sequence"/>
</dbReference>
<dbReference type="InterPro" id="IPR050130">
    <property type="entry name" value="ClpA_ClpB"/>
</dbReference>
<dbReference type="Gene3D" id="3.40.50.300">
    <property type="entry name" value="P-loop containing nucleotide triphosphate hydrolases"/>
    <property type="match status" value="1"/>
</dbReference>
<dbReference type="AlphaFoldDB" id="A0A2U1NE27"/>
<proteinExistence type="predicted"/>
<keyword evidence="1" id="KW-0547">Nucleotide-binding</keyword>
<dbReference type="GO" id="GO:0005737">
    <property type="term" value="C:cytoplasm"/>
    <property type="evidence" value="ECO:0007669"/>
    <property type="project" value="TreeGrafter"/>
</dbReference>
<name>A0A2U1NE27_ARTAN</name>
<organism evidence="4 5">
    <name type="scientific">Artemisia annua</name>
    <name type="common">Sweet wormwood</name>
    <dbReference type="NCBI Taxonomy" id="35608"/>
    <lineage>
        <taxon>Eukaryota</taxon>
        <taxon>Viridiplantae</taxon>
        <taxon>Streptophyta</taxon>
        <taxon>Embryophyta</taxon>
        <taxon>Tracheophyta</taxon>
        <taxon>Spermatophyta</taxon>
        <taxon>Magnoliopsida</taxon>
        <taxon>eudicotyledons</taxon>
        <taxon>Gunneridae</taxon>
        <taxon>Pentapetalae</taxon>
        <taxon>asterids</taxon>
        <taxon>campanulids</taxon>
        <taxon>Asterales</taxon>
        <taxon>Asteraceae</taxon>
        <taxon>Asteroideae</taxon>
        <taxon>Anthemideae</taxon>
        <taxon>Artemisiinae</taxon>
        <taxon>Artemisia</taxon>
    </lineage>
</organism>
<evidence type="ECO:0000313" key="5">
    <source>
        <dbReference type="Proteomes" id="UP000245207"/>
    </source>
</evidence>
<dbReference type="PANTHER" id="PTHR11638">
    <property type="entry name" value="ATP-DEPENDENT CLP PROTEASE"/>
    <property type="match status" value="1"/>
</dbReference>
<evidence type="ECO:0000256" key="2">
    <source>
        <dbReference type="ARBA" id="ARBA00022840"/>
    </source>
</evidence>
<sequence length="195" mass="21768">MEGTLEKIPRKITGDFTNWLQELTKVLMFGAPGVGKLQLLKVLLKELCKEMSWSPSRTLISLDMGSLVAGAKYRGEFEERLKAVLKEFNTSNGQIGIFINEIHTVVSAGKQHYIKLNTQLSTNLLPKLLPRLLLNYTNLSLLLTSPIVRCGLGIYSLRREARVSLNPLEAPGSLIFALRSWCQVLKAQGKWEGEG</sequence>
<dbReference type="GO" id="GO:0005524">
    <property type="term" value="F:ATP binding"/>
    <property type="evidence" value="ECO:0007669"/>
    <property type="project" value="UniProtKB-KW"/>
</dbReference>
<dbReference type="PANTHER" id="PTHR11638:SF86">
    <property type="entry name" value="CHAPERONE PROTEIN CLPB4, MITOCHONDRIAL"/>
    <property type="match status" value="1"/>
</dbReference>
<evidence type="ECO:0000259" key="3">
    <source>
        <dbReference type="Pfam" id="PF00004"/>
    </source>
</evidence>
<accession>A0A2U1NE27</accession>
<dbReference type="InterPro" id="IPR003959">
    <property type="entry name" value="ATPase_AAA_core"/>
</dbReference>
<protein>
    <submittedName>
        <fullName evidence="4">Protein disaggregation chaperone</fullName>
    </submittedName>
</protein>
<evidence type="ECO:0000313" key="4">
    <source>
        <dbReference type="EMBL" id="PWA71759.1"/>
    </source>
</evidence>
<dbReference type="GO" id="GO:0016887">
    <property type="term" value="F:ATP hydrolysis activity"/>
    <property type="evidence" value="ECO:0007669"/>
    <property type="project" value="InterPro"/>
</dbReference>
<dbReference type="GO" id="GO:0034605">
    <property type="term" value="P:cellular response to heat"/>
    <property type="evidence" value="ECO:0007669"/>
    <property type="project" value="TreeGrafter"/>
</dbReference>
<reference evidence="4 5" key="1">
    <citation type="journal article" date="2018" name="Mol. Plant">
        <title>The genome of Artemisia annua provides insight into the evolution of Asteraceae family and artemisinin biosynthesis.</title>
        <authorList>
            <person name="Shen Q."/>
            <person name="Zhang L."/>
            <person name="Liao Z."/>
            <person name="Wang S."/>
            <person name="Yan T."/>
            <person name="Shi P."/>
            <person name="Liu M."/>
            <person name="Fu X."/>
            <person name="Pan Q."/>
            <person name="Wang Y."/>
            <person name="Lv Z."/>
            <person name="Lu X."/>
            <person name="Zhang F."/>
            <person name="Jiang W."/>
            <person name="Ma Y."/>
            <person name="Chen M."/>
            <person name="Hao X."/>
            <person name="Li L."/>
            <person name="Tang Y."/>
            <person name="Lv G."/>
            <person name="Zhou Y."/>
            <person name="Sun X."/>
            <person name="Brodelius P.E."/>
            <person name="Rose J.K.C."/>
            <person name="Tang K."/>
        </authorList>
    </citation>
    <scope>NUCLEOTIDE SEQUENCE [LARGE SCALE GENOMIC DNA]</scope>
    <source>
        <strain evidence="5">cv. Huhao1</strain>
        <tissue evidence="4">Leaf</tissue>
    </source>
</reference>
<keyword evidence="5" id="KW-1185">Reference proteome</keyword>
<comment type="caution">
    <text evidence="4">The sequence shown here is derived from an EMBL/GenBank/DDBJ whole genome shotgun (WGS) entry which is preliminary data.</text>
</comment>
<dbReference type="EMBL" id="PKPP01003025">
    <property type="protein sequence ID" value="PWA71759.1"/>
    <property type="molecule type" value="Genomic_DNA"/>
</dbReference>
<evidence type="ECO:0000256" key="1">
    <source>
        <dbReference type="ARBA" id="ARBA00022741"/>
    </source>
</evidence>
<dbReference type="InterPro" id="IPR027417">
    <property type="entry name" value="P-loop_NTPase"/>
</dbReference>